<feature type="compositionally biased region" description="Gly residues" evidence="1">
    <location>
        <begin position="55"/>
        <end position="64"/>
    </location>
</feature>
<reference evidence="2 3" key="1">
    <citation type="submission" date="2020-08" db="EMBL/GenBank/DDBJ databases">
        <title>Acidobacteriota in marine sediments use diverse sulfur dissimilation pathways.</title>
        <authorList>
            <person name="Wasmund K."/>
        </authorList>
    </citation>
    <scope>NUCLEOTIDE SEQUENCE [LARGE SCALE GENOMIC DNA]</scope>
    <source>
        <strain evidence="2">MAG AM4</strain>
    </source>
</reference>
<gene>
    <name evidence="2" type="ORF">IFK94_02775</name>
</gene>
<evidence type="ECO:0000313" key="3">
    <source>
        <dbReference type="Proteomes" id="UP000648239"/>
    </source>
</evidence>
<accession>A0A8J6Y0I1</accession>
<proteinExistence type="predicted"/>
<name>A0A8J6Y0I1_9BACT</name>
<dbReference type="AlphaFoldDB" id="A0A8J6Y0I1"/>
<feature type="region of interest" description="Disordered" evidence="1">
    <location>
        <begin position="33"/>
        <end position="64"/>
    </location>
</feature>
<comment type="caution">
    <text evidence="2">The sequence shown here is derived from an EMBL/GenBank/DDBJ whole genome shotgun (WGS) entry which is preliminary data.</text>
</comment>
<dbReference type="EMBL" id="JACXWD010000005">
    <property type="protein sequence ID" value="MBD3867024.1"/>
    <property type="molecule type" value="Genomic_DNA"/>
</dbReference>
<sequence>MSSKGTNRRPSYTGPEIRTIPVSELLEMIGPAQGFSSGVGTPNDPMATYPSAFGPGTGGNISKN</sequence>
<evidence type="ECO:0000313" key="2">
    <source>
        <dbReference type="EMBL" id="MBD3867024.1"/>
    </source>
</evidence>
<organism evidence="2 3">
    <name type="scientific">Candidatus Polarisedimenticola svalbardensis</name>
    <dbReference type="NCBI Taxonomy" id="2886004"/>
    <lineage>
        <taxon>Bacteria</taxon>
        <taxon>Pseudomonadati</taxon>
        <taxon>Acidobacteriota</taxon>
        <taxon>Candidatus Polarisedimenticolia</taxon>
        <taxon>Candidatus Polarisedimenticolales</taxon>
        <taxon>Candidatus Polarisedimenticolaceae</taxon>
        <taxon>Candidatus Polarisedimenticola</taxon>
    </lineage>
</organism>
<dbReference type="Proteomes" id="UP000648239">
    <property type="component" value="Unassembled WGS sequence"/>
</dbReference>
<protein>
    <submittedName>
        <fullName evidence="2">Uncharacterized protein</fullName>
    </submittedName>
</protein>
<evidence type="ECO:0000256" key="1">
    <source>
        <dbReference type="SAM" id="MobiDB-lite"/>
    </source>
</evidence>